<sequence length="177" mass="20839">MIIYEWILRIKEKRKQKQEIKIKQKFSFLIDIIVENKKSTDQKIQALYECVQNNKAGIIHELVAVNESIKKIDNNIKKLQLDINDDKTISQENIQELKKLFVENSIDIKETINSVIAKVEQINKTWLEREKQLENNLLIKSEMITSRIEDVKMLIKLLAVNELIDQIDIAAIDKQIR</sequence>
<reference evidence="1 2" key="1">
    <citation type="journal article" date="2014" name="Genome Announc.">
        <title>Draft Genome Sequence of Fervidicella metallireducens Strain AeBT, an Iron-Reducing Thermoanaerobe from the Great Artesian Basin.</title>
        <authorList>
            <person name="Patel B.K."/>
        </authorList>
    </citation>
    <scope>NUCLEOTIDE SEQUENCE [LARGE SCALE GENOMIC DNA]</scope>
    <source>
        <strain evidence="1 2">AeB</strain>
    </source>
</reference>
<dbReference type="STRING" id="1403537.Q428_04650"/>
<dbReference type="AlphaFoldDB" id="A0A017RX15"/>
<organism evidence="1 2">
    <name type="scientific">Fervidicella metallireducens AeB</name>
    <dbReference type="NCBI Taxonomy" id="1403537"/>
    <lineage>
        <taxon>Bacteria</taxon>
        <taxon>Bacillati</taxon>
        <taxon>Bacillota</taxon>
        <taxon>Clostridia</taxon>
        <taxon>Eubacteriales</taxon>
        <taxon>Clostridiaceae</taxon>
        <taxon>Fervidicella</taxon>
    </lineage>
</organism>
<name>A0A017RX15_9CLOT</name>
<proteinExistence type="predicted"/>
<gene>
    <name evidence="1" type="ORF">Q428_04650</name>
</gene>
<accession>A0A017RX15</accession>
<dbReference type="Proteomes" id="UP000019681">
    <property type="component" value="Unassembled WGS sequence"/>
</dbReference>
<comment type="caution">
    <text evidence="1">The sequence shown here is derived from an EMBL/GenBank/DDBJ whole genome shotgun (WGS) entry which is preliminary data.</text>
</comment>
<evidence type="ECO:0000313" key="1">
    <source>
        <dbReference type="EMBL" id="EYE89101.1"/>
    </source>
</evidence>
<protein>
    <submittedName>
        <fullName evidence="1">Uncharacterized protein</fullName>
    </submittedName>
</protein>
<keyword evidence="2" id="KW-1185">Reference proteome</keyword>
<dbReference type="EMBL" id="AZQP01000009">
    <property type="protein sequence ID" value="EYE89101.1"/>
    <property type="molecule type" value="Genomic_DNA"/>
</dbReference>
<evidence type="ECO:0000313" key="2">
    <source>
        <dbReference type="Proteomes" id="UP000019681"/>
    </source>
</evidence>
<dbReference type="RefSeq" id="WP_035378590.1">
    <property type="nucleotide sequence ID" value="NZ_AZQP01000009.1"/>
</dbReference>